<evidence type="ECO:0000256" key="1">
    <source>
        <dbReference type="ARBA" id="ARBA00004496"/>
    </source>
</evidence>
<evidence type="ECO:0000256" key="6">
    <source>
        <dbReference type="ARBA" id="ARBA00023054"/>
    </source>
</evidence>
<accession>A0AAV6VBM2</accession>
<dbReference type="InterPro" id="IPR034735">
    <property type="entry name" value="NEMO_ZF"/>
</dbReference>
<gene>
    <name evidence="11" type="ORF">JTE90_017832</name>
</gene>
<dbReference type="Gene3D" id="1.20.5.390">
    <property type="entry name" value="L1 transposable element, trimerization domain"/>
    <property type="match status" value="1"/>
</dbReference>
<dbReference type="PANTHER" id="PTHR31553">
    <property type="entry name" value="NF-KAPPA-B ESSENTIAL MODULATOR"/>
    <property type="match status" value="1"/>
</dbReference>
<feature type="domain" description="CCHC NOA-type" evidence="10">
    <location>
        <begin position="478"/>
        <end position="508"/>
    </location>
</feature>
<evidence type="ECO:0000256" key="3">
    <source>
        <dbReference type="ARBA" id="ARBA00022723"/>
    </source>
</evidence>
<evidence type="ECO:0000256" key="5">
    <source>
        <dbReference type="ARBA" id="ARBA00022833"/>
    </source>
</evidence>
<dbReference type="GO" id="GO:0043122">
    <property type="term" value="P:regulation of canonical NF-kappaB signal transduction"/>
    <property type="evidence" value="ECO:0007669"/>
    <property type="project" value="TreeGrafter"/>
</dbReference>
<feature type="coiled-coil region" evidence="8">
    <location>
        <begin position="366"/>
        <end position="448"/>
    </location>
</feature>
<evidence type="ECO:0000256" key="8">
    <source>
        <dbReference type="SAM" id="Coils"/>
    </source>
</evidence>
<reference evidence="11 12" key="1">
    <citation type="journal article" date="2022" name="Nat. Ecol. Evol.">
        <title>A masculinizing supergene underlies an exaggerated male reproductive morph in a spider.</title>
        <authorList>
            <person name="Hendrickx F."/>
            <person name="De Corte Z."/>
            <person name="Sonet G."/>
            <person name="Van Belleghem S.M."/>
            <person name="Kostlbacher S."/>
            <person name="Vangestel C."/>
        </authorList>
    </citation>
    <scope>NUCLEOTIDE SEQUENCE [LARGE SCALE GENOMIC DNA]</scope>
    <source>
        <strain evidence="11">W744_W776</strain>
    </source>
</reference>
<keyword evidence="4 7" id="KW-0863">Zinc-finger</keyword>
<keyword evidence="5" id="KW-0862">Zinc</keyword>
<comment type="subcellular location">
    <subcellularLocation>
        <location evidence="1">Cytoplasm</location>
    </subcellularLocation>
</comment>
<dbReference type="Gene3D" id="1.20.5.990">
    <property type="entry name" value="Nemo cc2-lz domain - 1d5 darpin complex"/>
    <property type="match status" value="1"/>
</dbReference>
<dbReference type="AlphaFoldDB" id="A0AAV6VBM2"/>
<dbReference type="GO" id="GO:0008270">
    <property type="term" value="F:zinc ion binding"/>
    <property type="evidence" value="ECO:0007669"/>
    <property type="project" value="UniProtKB-KW"/>
</dbReference>
<keyword evidence="6 8" id="KW-0175">Coiled coil</keyword>
<keyword evidence="3" id="KW-0479">Metal-binding</keyword>
<feature type="coiled-coil region" evidence="8">
    <location>
        <begin position="105"/>
        <end position="256"/>
    </location>
</feature>
<comment type="caution">
    <text evidence="11">The sequence shown here is derived from an EMBL/GenBank/DDBJ whole genome shotgun (WGS) entry which is preliminary data.</text>
</comment>
<dbReference type="GO" id="GO:0005634">
    <property type="term" value="C:nucleus"/>
    <property type="evidence" value="ECO:0007669"/>
    <property type="project" value="TreeGrafter"/>
</dbReference>
<sequence length="511" mass="57848">MCESNNPAKMASGVLPAQNGGTLESFDSSEFSLISEQPQEEVGMYYSTNSTALQADLMSARFDLSEEEIQRRLFDLAEDNKSLRETLQQSSAVMRTELSSIAAWHNNITTNMATLKVTLQEAQARIQELEQEKEELMRRNKEDEGQTVENAVVSDEDSEYEIIQKKSKDTEALKSQLKEAELNIAALKHKIEEQNLKIETMQNMYEENEKEKTDLKSKLVNQDELNSRVSDLLNQVASAEETNNALKSKVKKLEEQLCSPWNDELLLNHAEEFQEKTNAMQAEHGRITAKLQEQIKSLEGKLASETQAVETLKIKNAEDKKLLSVVQSNYDRVTKILQMQSRKEKQNSDSLDSERQLESRKNMEQIDNLTARLFDYEQRLEESEARVSSLTKELNLAKEDSEQPTILKAQLEVLKIDLDTAILAKETAQEEAVKAQEQLRELQQAQAASASFCSNCGAGNVHGGRGKRRTHKGSESKSSNPEFLICPICQFGFTELHALENHVETCIDKHQ</sequence>
<evidence type="ECO:0000256" key="4">
    <source>
        <dbReference type="ARBA" id="ARBA00022771"/>
    </source>
</evidence>
<feature type="coiled-coil region" evidence="8">
    <location>
        <begin position="288"/>
        <end position="315"/>
    </location>
</feature>
<proteinExistence type="predicted"/>
<name>A0AAV6VBM2_9ARAC</name>
<evidence type="ECO:0000313" key="11">
    <source>
        <dbReference type="EMBL" id="KAG8193081.1"/>
    </source>
</evidence>
<dbReference type="EMBL" id="JAFNEN010000131">
    <property type="protein sequence ID" value="KAG8193081.1"/>
    <property type="molecule type" value="Genomic_DNA"/>
</dbReference>
<feature type="region of interest" description="Disordered" evidence="9">
    <location>
        <begin position="1"/>
        <end position="21"/>
    </location>
</feature>
<keyword evidence="2" id="KW-0963">Cytoplasm</keyword>
<dbReference type="PANTHER" id="PTHR31553:SF1">
    <property type="entry name" value="NF-KAPPA-B ESSENTIAL MODULATOR"/>
    <property type="match status" value="1"/>
</dbReference>
<evidence type="ECO:0000256" key="7">
    <source>
        <dbReference type="PROSITE-ProRule" id="PRU01142"/>
    </source>
</evidence>
<evidence type="ECO:0000256" key="9">
    <source>
        <dbReference type="SAM" id="MobiDB-lite"/>
    </source>
</evidence>
<protein>
    <recommendedName>
        <fullName evidence="10">CCHC NOA-type domain-containing protein</fullName>
    </recommendedName>
</protein>
<dbReference type="GO" id="GO:0070530">
    <property type="term" value="F:K63-linked polyubiquitin modification-dependent protein binding"/>
    <property type="evidence" value="ECO:0007669"/>
    <property type="project" value="InterPro"/>
</dbReference>
<keyword evidence="12" id="KW-1185">Reference proteome</keyword>
<dbReference type="PROSITE" id="PS51801">
    <property type="entry name" value="ZF_CCHC_NOA"/>
    <property type="match status" value="1"/>
</dbReference>
<evidence type="ECO:0000313" key="12">
    <source>
        <dbReference type="Proteomes" id="UP000827092"/>
    </source>
</evidence>
<dbReference type="GO" id="GO:0005737">
    <property type="term" value="C:cytoplasm"/>
    <property type="evidence" value="ECO:0007669"/>
    <property type="project" value="UniProtKB-SubCell"/>
</dbReference>
<organism evidence="11 12">
    <name type="scientific">Oedothorax gibbosus</name>
    <dbReference type="NCBI Taxonomy" id="931172"/>
    <lineage>
        <taxon>Eukaryota</taxon>
        <taxon>Metazoa</taxon>
        <taxon>Ecdysozoa</taxon>
        <taxon>Arthropoda</taxon>
        <taxon>Chelicerata</taxon>
        <taxon>Arachnida</taxon>
        <taxon>Araneae</taxon>
        <taxon>Araneomorphae</taxon>
        <taxon>Entelegynae</taxon>
        <taxon>Araneoidea</taxon>
        <taxon>Linyphiidae</taxon>
        <taxon>Erigoninae</taxon>
        <taxon>Oedothorax</taxon>
    </lineage>
</organism>
<evidence type="ECO:0000259" key="10">
    <source>
        <dbReference type="PROSITE" id="PS51801"/>
    </source>
</evidence>
<dbReference type="InterPro" id="IPR051301">
    <property type="entry name" value="Optineurin/NFkB_EssMod"/>
</dbReference>
<evidence type="ECO:0000256" key="2">
    <source>
        <dbReference type="ARBA" id="ARBA00022490"/>
    </source>
</evidence>
<dbReference type="Proteomes" id="UP000827092">
    <property type="component" value="Unassembled WGS sequence"/>
</dbReference>